<dbReference type="HAMAP" id="MF_01151">
    <property type="entry name" value="GrpE"/>
    <property type="match status" value="1"/>
</dbReference>
<accession>T1BUC1</accession>
<evidence type="ECO:0000256" key="1">
    <source>
        <dbReference type="ARBA" id="ARBA00009054"/>
    </source>
</evidence>
<sequence length="201" mass="21754">MPEPAEPPEPEPTGTAARTPPEPTSPAPPSAAGTTAAPEEAGGPPPEDWANRYRYLLADFENYRRRTEREREAITRQARGAIVRELLPILEAFRAAREAAGSRPAADPIRHGLELLDREWTTFLKHEGVTPIARVGEAFRADEQEAVGEALPRDGVPDGAVAEVVQQGYRFFGGVLRPAKVVVARARPATPTPDAPPEEST</sequence>
<dbReference type="Gene3D" id="3.90.20.20">
    <property type="match status" value="1"/>
</dbReference>
<dbReference type="GO" id="GO:0042803">
    <property type="term" value="F:protein homodimerization activity"/>
    <property type="evidence" value="ECO:0007669"/>
    <property type="project" value="InterPro"/>
</dbReference>
<evidence type="ECO:0000313" key="4">
    <source>
        <dbReference type="EMBL" id="EQD46279.1"/>
    </source>
</evidence>
<evidence type="ECO:0000313" key="5">
    <source>
        <dbReference type="EMBL" id="EQD73462.1"/>
    </source>
</evidence>
<gene>
    <name evidence="5" type="ORF">B1B_03206</name>
    <name evidence="4" type="ORF">B2A_08948</name>
</gene>
<evidence type="ECO:0000256" key="3">
    <source>
        <dbReference type="SAM" id="MobiDB-lite"/>
    </source>
</evidence>
<dbReference type="PANTHER" id="PTHR21237">
    <property type="entry name" value="GRPE PROTEIN"/>
    <property type="match status" value="1"/>
</dbReference>
<dbReference type="InterPro" id="IPR009012">
    <property type="entry name" value="GrpE_head"/>
</dbReference>
<dbReference type="InterPro" id="IPR013805">
    <property type="entry name" value="GrpE_CC"/>
</dbReference>
<dbReference type="GO" id="GO:0000774">
    <property type="term" value="F:adenyl-nucleotide exchange factor activity"/>
    <property type="evidence" value="ECO:0007669"/>
    <property type="project" value="InterPro"/>
</dbReference>
<feature type="compositionally biased region" description="Pro residues" evidence="3">
    <location>
        <begin position="1"/>
        <end position="11"/>
    </location>
</feature>
<reference evidence="5" key="1">
    <citation type="submission" date="2013-08" db="EMBL/GenBank/DDBJ databases">
        <authorList>
            <person name="Mendez C."/>
            <person name="Richter M."/>
            <person name="Ferrer M."/>
            <person name="Sanchez J."/>
        </authorList>
    </citation>
    <scope>NUCLEOTIDE SEQUENCE</scope>
</reference>
<dbReference type="EMBL" id="AUZY01001953">
    <property type="protein sequence ID" value="EQD73462.1"/>
    <property type="molecule type" value="Genomic_DNA"/>
</dbReference>
<dbReference type="InterPro" id="IPR000740">
    <property type="entry name" value="GrpE"/>
</dbReference>
<feature type="region of interest" description="Disordered" evidence="3">
    <location>
        <begin position="1"/>
        <end position="50"/>
    </location>
</feature>
<dbReference type="SUPFAM" id="SSF58014">
    <property type="entry name" value="Coiled-coil domain of nucleotide exchange factor GrpE"/>
    <property type="match status" value="1"/>
</dbReference>
<organism evidence="5">
    <name type="scientific">mine drainage metagenome</name>
    <dbReference type="NCBI Taxonomy" id="410659"/>
    <lineage>
        <taxon>unclassified sequences</taxon>
        <taxon>metagenomes</taxon>
        <taxon>ecological metagenomes</taxon>
    </lineage>
</organism>
<dbReference type="SUPFAM" id="SSF51064">
    <property type="entry name" value="Head domain of nucleotide exchange factor GrpE"/>
    <property type="match status" value="1"/>
</dbReference>
<dbReference type="GO" id="GO:0051082">
    <property type="term" value="F:unfolded protein binding"/>
    <property type="evidence" value="ECO:0007669"/>
    <property type="project" value="TreeGrafter"/>
</dbReference>
<reference evidence="5" key="2">
    <citation type="journal article" date="2014" name="ISME J.">
        <title>Microbial stratification in low pH oxic and suboxic macroscopic growths along an acid mine drainage.</title>
        <authorList>
            <person name="Mendez-Garcia C."/>
            <person name="Mesa V."/>
            <person name="Sprenger R.R."/>
            <person name="Richter M."/>
            <person name="Diez M.S."/>
            <person name="Solano J."/>
            <person name="Bargiela R."/>
            <person name="Golyshina O.V."/>
            <person name="Manteca A."/>
            <person name="Ramos J.L."/>
            <person name="Gallego J.R."/>
            <person name="Llorente I."/>
            <person name="Martins Dos Santos V.A."/>
            <person name="Jensen O.N."/>
            <person name="Pelaez A.I."/>
            <person name="Sanchez J."/>
            <person name="Ferrer M."/>
        </authorList>
    </citation>
    <scope>NUCLEOTIDE SEQUENCE</scope>
</reference>
<name>T1BUC1_9ZZZZ</name>
<dbReference type="Pfam" id="PF01025">
    <property type="entry name" value="GrpE"/>
    <property type="match status" value="1"/>
</dbReference>
<feature type="compositionally biased region" description="Low complexity" evidence="3">
    <location>
        <begin position="30"/>
        <end position="42"/>
    </location>
</feature>
<feature type="compositionally biased region" description="Pro residues" evidence="3">
    <location>
        <begin position="20"/>
        <end position="29"/>
    </location>
</feature>
<dbReference type="EMBL" id="AUZZ01006458">
    <property type="protein sequence ID" value="EQD46279.1"/>
    <property type="molecule type" value="Genomic_DNA"/>
</dbReference>
<keyword evidence="2" id="KW-0143">Chaperone</keyword>
<dbReference type="PRINTS" id="PR00773">
    <property type="entry name" value="GRPEPROTEIN"/>
</dbReference>
<dbReference type="AlphaFoldDB" id="T1BUC1"/>
<evidence type="ECO:0000256" key="2">
    <source>
        <dbReference type="ARBA" id="ARBA00023186"/>
    </source>
</evidence>
<dbReference type="GO" id="GO:0051087">
    <property type="term" value="F:protein-folding chaperone binding"/>
    <property type="evidence" value="ECO:0007669"/>
    <property type="project" value="InterPro"/>
</dbReference>
<dbReference type="Gene3D" id="2.30.22.10">
    <property type="entry name" value="Head domain of nucleotide exchange factor GrpE"/>
    <property type="match status" value="1"/>
</dbReference>
<proteinExistence type="inferred from homology"/>
<dbReference type="PANTHER" id="PTHR21237:SF23">
    <property type="entry name" value="GRPE PROTEIN HOMOLOG, MITOCHONDRIAL"/>
    <property type="match status" value="1"/>
</dbReference>
<protein>
    <submittedName>
        <fullName evidence="5">GrpE nucleotide exchange factor</fullName>
    </submittedName>
</protein>
<comment type="similarity">
    <text evidence="1">Belongs to the GrpE family.</text>
</comment>
<comment type="caution">
    <text evidence="5">The sequence shown here is derived from an EMBL/GenBank/DDBJ whole genome shotgun (WGS) entry which is preliminary data.</text>
</comment>
<dbReference type="GO" id="GO:0006457">
    <property type="term" value="P:protein folding"/>
    <property type="evidence" value="ECO:0007669"/>
    <property type="project" value="InterPro"/>
</dbReference>